<protein>
    <submittedName>
        <fullName evidence="1">Uncharacterized protein</fullName>
    </submittedName>
</protein>
<dbReference type="PATRIC" id="fig|632348.3.peg.829"/>
<name>E4SB06_CALK2</name>
<dbReference type="EMBL" id="CP002330">
    <property type="protein sequence ID" value="ADQ45661.1"/>
    <property type="molecule type" value="Genomic_DNA"/>
</dbReference>
<evidence type="ECO:0000313" key="2">
    <source>
        <dbReference type="Proteomes" id="UP000006835"/>
    </source>
</evidence>
<dbReference type="KEGG" id="ckn:Calkro_0779"/>
<dbReference type="Proteomes" id="UP000006835">
    <property type="component" value="Chromosome"/>
</dbReference>
<dbReference type="HOGENOM" id="CLU_075020_0_0_9"/>
<reference evidence="1 2" key="2">
    <citation type="journal article" date="2011" name="J. Bacteriol.">
        <title>Complete genome sequences for the anaerobic, extremely thermophilic plant biomass-degrading bacteria Caldicellulosiruptor hydrothermalis, Caldicellulosiruptor kristjanssonii, Caldicellulosiruptor kronotskyensis, Caldicellulosiruptor owensenis, and Caldicellulosiruptor lactoaceticus.</title>
        <authorList>
            <person name="Blumer-Schuette S.E."/>
            <person name="Ozdemir I."/>
            <person name="Mistry D."/>
            <person name="Lucas S."/>
            <person name="Lapidus A."/>
            <person name="Cheng J.F."/>
            <person name="Goodwin L.A."/>
            <person name="Pitluck S."/>
            <person name="Land M.L."/>
            <person name="Hauser L.J."/>
            <person name="Woyke T."/>
            <person name="Mikhailova N."/>
            <person name="Pati A."/>
            <person name="Kyrpides N.C."/>
            <person name="Ivanova N."/>
            <person name="Detter J.C."/>
            <person name="Walston-Davenport K."/>
            <person name="Han S."/>
            <person name="Adams M.W."/>
            <person name="Kelly R.M."/>
        </authorList>
    </citation>
    <scope>NUCLEOTIDE SEQUENCE [LARGE SCALE GENOMIC DNA]</scope>
    <source>
        <strain evidence="2">DSM 18902 / VKM B-2412 / 2002</strain>
    </source>
</reference>
<sequence>MQLGQGFAGTKTGKIKIKIKRVGLTTHPIRKKLDFEFMQIPLLHKLESSFCLAGGDQPLVCGLSTCLNVGEVYFMRPWDWLSLIEESKNVANNVGNAADWQAAGCPSVTTAIMDKAATTLVNQVNPVKAANKQVNRIIRLMTDLEIRELAAKQKPSYFAKLKKKAYDKQLCSKEGHFWAMLERLSQEFGKKNPNELDLQLYTKFTKCAQREWEIEKLHAVLNVKCPVCGSRDFEFAEKGQEKGFVCLSCLKATGRIEFVACVSIENDVPEWKKRITLGTGRLIPNSLCTRCGEPFKWFSNDEWEGWLCSGCGEEALPVESQ</sequence>
<organism evidence="1 2">
    <name type="scientific">Caldicellulosiruptor kronotskyensis (strain DSM 18902 / VKM B-2412 / 2002)</name>
    <dbReference type="NCBI Taxonomy" id="632348"/>
    <lineage>
        <taxon>Bacteria</taxon>
        <taxon>Bacillati</taxon>
        <taxon>Bacillota</taxon>
        <taxon>Bacillota incertae sedis</taxon>
        <taxon>Caldicellulosiruptorales</taxon>
        <taxon>Caldicellulosiruptoraceae</taxon>
        <taxon>Caldicellulosiruptor</taxon>
    </lineage>
</organism>
<accession>E4SB06</accession>
<dbReference type="AlphaFoldDB" id="E4SB06"/>
<proteinExistence type="predicted"/>
<reference key="1">
    <citation type="submission" date="2010-11" db="EMBL/GenBank/DDBJ databases">
        <title>Complete sequence of Caldicellulosiruptor kronotskyensis 2002.</title>
        <authorList>
            <consortium name="US DOE Joint Genome Institute"/>
            <person name="Lucas S."/>
            <person name="Copeland A."/>
            <person name="Lapidus A."/>
            <person name="Cheng J.-F."/>
            <person name="Bruce D."/>
            <person name="Goodwin L."/>
            <person name="Pitluck S."/>
            <person name="Davenport K."/>
            <person name="Detter J.C."/>
            <person name="Han C."/>
            <person name="Tapia R."/>
            <person name="Land M."/>
            <person name="Hauser L."/>
            <person name="Jeffries C."/>
            <person name="Kyrpides N."/>
            <person name="Ivanova N."/>
            <person name="Mikhailova N."/>
            <person name="Blumer-Schuette S.E."/>
            <person name="Kelly R.M."/>
            <person name="Woyke T."/>
        </authorList>
    </citation>
    <scope>NUCLEOTIDE SEQUENCE</scope>
    <source>
        <strain>2002</strain>
    </source>
</reference>
<evidence type="ECO:0000313" key="1">
    <source>
        <dbReference type="EMBL" id="ADQ45661.1"/>
    </source>
</evidence>
<gene>
    <name evidence="1" type="ordered locus">Calkro_0779</name>
</gene>
<keyword evidence="2" id="KW-1185">Reference proteome</keyword>